<reference evidence="2 3" key="2">
    <citation type="journal article" date="2017" name="Nature">
        <title>The Apostasia genome and the evolution of orchids.</title>
        <authorList>
            <person name="Zhang G.Q."/>
            <person name="Liu K.W."/>
            <person name="Li Z."/>
            <person name="Lohaus R."/>
            <person name="Hsiao Y.Y."/>
            <person name="Niu S.C."/>
            <person name="Wang J.Y."/>
            <person name="Lin Y.C."/>
            <person name="Xu Q."/>
            <person name="Chen L.J."/>
            <person name="Yoshida K."/>
            <person name="Fujiwara S."/>
            <person name="Wang Z.W."/>
            <person name="Zhang Y.Q."/>
            <person name="Mitsuda N."/>
            <person name="Wang M."/>
            <person name="Liu G.H."/>
            <person name="Pecoraro L."/>
            <person name="Huang H.X."/>
            <person name="Xiao X.J."/>
            <person name="Lin M."/>
            <person name="Wu X.Y."/>
            <person name="Wu W.L."/>
            <person name="Chen Y.Y."/>
            <person name="Chang S.B."/>
            <person name="Sakamoto S."/>
            <person name="Ohme-Takagi M."/>
            <person name="Yagi M."/>
            <person name="Zeng S.J."/>
            <person name="Shen C.Y."/>
            <person name="Yeh C.M."/>
            <person name="Luo Y.B."/>
            <person name="Tsai W.C."/>
            <person name="Van de Peer Y."/>
            <person name="Liu Z.J."/>
        </authorList>
    </citation>
    <scope>NUCLEOTIDE SEQUENCE [LARGE SCALE GENOMIC DNA]</scope>
    <source>
        <tissue evidence="2">The whole plant</tissue>
    </source>
</reference>
<accession>A0A2I0WGD5</accession>
<feature type="compositionally biased region" description="Polar residues" evidence="1">
    <location>
        <begin position="25"/>
        <end position="37"/>
    </location>
</feature>
<feature type="region of interest" description="Disordered" evidence="1">
    <location>
        <begin position="1"/>
        <end position="42"/>
    </location>
</feature>
<dbReference type="Proteomes" id="UP000233837">
    <property type="component" value="Unassembled WGS sequence"/>
</dbReference>
<dbReference type="AlphaFoldDB" id="A0A2I0WGD5"/>
<keyword evidence="3" id="KW-1185">Reference proteome</keyword>
<evidence type="ECO:0000313" key="3">
    <source>
        <dbReference type="Proteomes" id="UP000233837"/>
    </source>
</evidence>
<gene>
    <name evidence="2" type="ORF">MA16_Dca004918</name>
</gene>
<name>A0A2I0WGD5_9ASPA</name>
<proteinExistence type="predicted"/>
<evidence type="ECO:0000313" key="2">
    <source>
        <dbReference type="EMBL" id="PKU74727.1"/>
    </source>
</evidence>
<sequence>MAADVRRPATLAGEQTASRRVIPTPSINPRPITNSCSPPAYDDKCSNKVDDKARYGKALVINEGGLLNLKKPAETVVVVVATKRNRSWQQTVSQTRPCLGRAVAASVQQRIRNRSGSLLLLSHLRFPVSWVEMSTVKDIERSI</sequence>
<protein>
    <submittedName>
        <fullName evidence="2">Uncharacterized protein</fullName>
    </submittedName>
</protein>
<organism evidence="2 3">
    <name type="scientific">Dendrobium catenatum</name>
    <dbReference type="NCBI Taxonomy" id="906689"/>
    <lineage>
        <taxon>Eukaryota</taxon>
        <taxon>Viridiplantae</taxon>
        <taxon>Streptophyta</taxon>
        <taxon>Embryophyta</taxon>
        <taxon>Tracheophyta</taxon>
        <taxon>Spermatophyta</taxon>
        <taxon>Magnoliopsida</taxon>
        <taxon>Liliopsida</taxon>
        <taxon>Asparagales</taxon>
        <taxon>Orchidaceae</taxon>
        <taxon>Epidendroideae</taxon>
        <taxon>Malaxideae</taxon>
        <taxon>Dendrobiinae</taxon>
        <taxon>Dendrobium</taxon>
    </lineage>
</organism>
<dbReference type="EMBL" id="KZ502668">
    <property type="protein sequence ID" value="PKU74727.1"/>
    <property type="molecule type" value="Genomic_DNA"/>
</dbReference>
<reference evidence="2 3" key="1">
    <citation type="journal article" date="2016" name="Sci. Rep.">
        <title>The Dendrobium catenatum Lindl. genome sequence provides insights into polysaccharide synthase, floral development and adaptive evolution.</title>
        <authorList>
            <person name="Zhang G.Q."/>
            <person name="Xu Q."/>
            <person name="Bian C."/>
            <person name="Tsai W.C."/>
            <person name="Yeh C.M."/>
            <person name="Liu K.W."/>
            <person name="Yoshida K."/>
            <person name="Zhang L.S."/>
            <person name="Chang S.B."/>
            <person name="Chen F."/>
            <person name="Shi Y."/>
            <person name="Su Y.Y."/>
            <person name="Zhang Y.Q."/>
            <person name="Chen L.J."/>
            <person name="Yin Y."/>
            <person name="Lin M."/>
            <person name="Huang H."/>
            <person name="Deng H."/>
            <person name="Wang Z.W."/>
            <person name="Zhu S.L."/>
            <person name="Zhao X."/>
            <person name="Deng C."/>
            <person name="Niu S.C."/>
            <person name="Huang J."/>
            <person name="Wang M."/>
            <person name="Liu G.H."/>
            <person name="Yang H.J."/>
            <person name="Xiao X.J."/>
            <person name="Hsiao Y.Y."/>
            <person name="Wu W.L."/>
            <person name="Chen Y.Y."/>
            <person name="Mitsuda N."/>
            <person name="Ohme-Takagi M."/>
            <person name="Luo Y.B."/>
            <person name="Van de Peer Y."/>
            <person name="Liu Z.J."/>
        </authorList>
    </citation>
    <scope>NUCLEOTIDE SEQUENCE [LARGE SCALE GENOMIC DNA]</scope>
    <source>
        <tissue evidence="2">The whole plant</tissue>
    </source>
</reference>
<evidence type="ECO:0000256" key="1">
    <source>
        <dbReference type="SAM" id="MobiDB-lite"/>
    </source>
</evidence>